<dbReference type="InterPro" id="IPR050642">
    <property type="entry name" value="PDH_E1_Alpha_Subunit"/>
</dbReference>
<keyword evidence="4" id="KW-0786">Thiamine pyrophosphate</keyword>
<dbReference type="PANTHER" id="PTHR11516:SF60">
    <property type="entry name" value="PYRUVATE DEHYDROGENASE E1 COMPONENT SUBUNIT ALPHA"/>
    <property type="match status" value="1"/>
</dbReference>
<evidence type="ECO:0000256" key="2">
    <source>
        <dbReference type="ARBA" id="ARBA00022946"/>
    </source>
</evidence>
<keyword evidence="3" id="KW-0560">Oxidoreductase</keyword>
<dbReference type="PANTHER" id="PTHR11516">
    <property type="entry name" value="PYRUVATE DEHYDROGENASE E1 COMPONENT, ALPHA SUBUNIT BACTERIAL AND ORGANELLAR"/>
    <property type="match status" value="1"/>
</dbReference>
<sequence>MTWPLPPAHGHCGAACVWGVEGPLETGTQVILADGDSRPPWLRSMRKMLAAAVSSVLSVVTQKPANRVLVASCNYSYDATFEIKKCDLYRLEEGPPVTAVLTPEDGPKYYRMMQNVCRMELKAAVWNLPCIFICENNRCGMGTSVERAAANTDYYKRGSFIPGLKYESPWNQLSYTRRSSEFKKSHPIMLLKDKMVNNKLASIEELKEIDVEVRKEIDAAAQFAITDPEPPLEELSHHIYSTNLPFEIRGANQWIRFKSVI</sequence>
<accession>A0ABX0S3D7</accession>
<evidence type="ECO:0000256" key="3">
    <source>
        <dbReference type="ARBA" id="ARBA00023002"/>
    </source>
</evidence>
<comment type="cofactor">
    <cofactor evidence="1">
        <name>thiamine diphosphate</name>
        <dbReference type="ChEBI" id="CHEBI:58937"/>
    </cofactor>
</comment>
<dbReference type="Pfam" id="PF00676">
    <property type="entry name" value="E1_dh"/>
    <property type="match status" value="2"/>
</dbReference>
<keyword evidence="7" id="KW-1185">Reference proteome</keyword>
<feature type="domain" description="Dehydrogenase E1 component" evidence="5">
    <location>
        <begin position="123"/>
        <end position="165"/>
    </location>
</feature>
<dbReference type="SUPFAM" id="SSF52518">
    <property type="entry name" value="Thiamin diphosphate-binding fold (THDP-binding)"/>
    <property type="match status" value="1"/>
</dbReference>
<evidence type="ECO:0000313" key="6">
    <source>
        <dbReference type="EMBL" id="NIG57825.1"/>
    </source>
</evidence>
<gene>
    <name evidence="6" type="ORF">BU61_117</name>
</gene>
<feature type="domain" description="Dehydrogenase E1 component" evidence="5">
    <location>
        <begin position="181"/>
        <end position="231"/>
    </location>
</feature>
<name>A0ABX0S3D7_PONBL</name>
<reference evidence="6" key="1">
    <citation type="submission" date="2018-05" db="EMBL/GenBank/DDBJ databases">
        <authorList>
            <person name="Pedro S.L.S."/>
            <person name="Freitas R.C."/>
            <person name="Barreto A.S."/>
            <person name="Lima A.O.S."/>
        </authorList>
    </citation>
    <scope>NUCLEOTIDE SEQUENCE</scope>
    <source>
        <strain evidence="6">BP203</strain>
        <tissue evidence="6">Muscle</tissue>
    </source>
</reference>
<dbReference type="EMBL" id="PGGH01003188">
    <property type="protein sequence ID" value="NIG57825.1"/>
    <property type="molecule type" value="Genomic_DNA"/>
</dbReference>
<proteinExistence type="predicted"/>
<dbReference type="Proteomes" id="UP001165941">
    <property type="component" value="Unassembled WGS sequence"/>
</dbReference>
<keyword evidence="2" id="KW-0809">Transit peptide</keyword>
<evidence type="ECO:0000259" key="5">
    <source>
        <dbReference type="Pfam" id="PF00676"/>
    </source>
</evidence>
<evidence type="ECO:0000313" key="7">
    <source>
        <dbReference type="Proteomes" id="UP001165941"/>
    </source>
</evidence>
<evidence type="ECO:0000256" key="1">
    <source>
        <dbReference type="ARBA" id="ARBA00001964"/>
    </source>
</evidence>
<organism evidence="6 7">
    <name type="scientific">Pontoporia blainvillei</name>
    <name type="common">Franciscana</name>
    <name type="synonym">Delphinus blainvillei</name>
    <dbReference type="NCBI Taxonomy" id="48723"/>
    <lineage>
        <taxon>Eukaryota</taxon>
        <taxon>Metazoa</taxon>
        <taxon>Chordata</taxon>
        <taxon>Craniata</taxon>
        <taxon>Vertebrata</taxon>
        <taxon>Euteleostomi</taxon>
        <taxon>Mammalia</taxon>
        <taxon>Eutheria</taxon>
        <taxon>Laurasiatheria</taxon>
        <taxon>Artiodactyla</taxon>
        <taxon>Whippomorpha</taxon>
        <taxon>Cetacea</taxon>
        <taxon>Odontoceti</taxon>
        <taxon>Pontoporiidae</taxon>
        <taxon>Pontoporia</taxon>
    </lineage>
</organism>
<dbReference type="InterPro" id="IPR029061">
    <property type="entry name" value="THDP-binding"/>
</dbReference>
<protein>
    <submittedName>
        <fullName evidence="6">Pyruvate dehydrogenase E1 component subunit alpha, somatic form, mitochondrial-like isoform X2</fullName>
    </submittedName>
</protein>
<evidence type="ECO:0000256" key="4">
    <source>
        <dbReference type="ARBA" id="ARBA00023052"/>
    </source>
</evidence>
<dbReference type="Gene3D" id="3.40.50.970">
    <property type="match status" value="2"/>
</dbReference>
<comment type="caution">
    <text evidence="6">The sequence shown here is derived from an EMBL/GenBank/DDBJ whole genome shotgun (WGS) entry which is preliminary data.</text>
</comment>
<dbReference type="InterPro" id="IPR001017">
    <property type="entry name" value="DH_E1"/>
</dbReference>